<dbReference type="GO" id="GO:0004386">
    <property type="term" value="F:helicase activity"/>
    <property type="evidence" value="ECO:0007669"/>
    <property type="project" value="UniProtKB-KW"/>
</dbReference>
<dbReference type="Gene3D" id="3.30.300.30">
    <property type="match status" value="1"/>
</dbReference>
<dbReference type="SMART" id="SM00490">
    <property type="entry name" value="HELICc"/>
    <property type="match status" value="1"/>
</dbReference>
<dbReference type="Gene3D" id="3.40.50.12780">
    <property type="entry name" value="N-terminal domain of ligase-like"/>
    <property type="match status" value="1"/>
</dbReference>
<feature type="transmembrane region" description="Helical" evidence="6">
    <location>
        <begin position="1882"/>
        <end position="1908"/>
    </location>
</feature>
<dbReference type="CDD" id="cd05930">
    <property type="entry name" value="A_NRPS"/>
    <property type="match status" value="1"/>
</dbReference>
<dbReference type="Pfam" id="PF00270">
    <property type="entry name" value="DEAD"/>
    <property type="match status" value="1"/>
</dbReference>
<dbReference type="Gene3D" id="3.40.50.300">
    <property type="entry name" value="P-loop containing nucleotide triphosphate hydrolases"/>
    <property type="match status" value="2"/>
</dbReference>
<feature type="compositionally biased region" description="Polar residues" evidence="5">
    <location>
        <begin position="15"/>
        <end position="28"/>
    </location>
</feature>
<dbReference type="GO" id="GO:0043041">
    <property type="term" value="P:amino acid activation for nonribosomal peptide biosynthetic process"/>
    <property type="evidence" value="ECO:0007669"/>
    <property type="project" value="TreeGrafter"/>
</dbReference>
<dbReference type="SUPFAM" id="SSF51161">
    <property type="entry name" value="Trimeric LpxA-like enzymes"/>
    <property type="match status" value="3"/>
</dbReference>
<reference evidence="10 11" key="1">
    <citation type="submission" date="2016-02" db="EMBL/GenBank/DDBJ databases">
        <title>Genome analysis of coral dinoflagellate symbionts highlights evolutionary adaptations to a symbiotic lifestyle.</title>
        <authorList>
            <person name="Aranda M."/>
            <person name="Li Y."/>
            <person name="Liew Y.J."/>
            <person name="Baumgarten S."/>
            <person name="Simakov O."/>
            <person name="Wilson M."/>
            <person name="Piel J."/>
            <person name="Ashoor H."/>
            <person name="Bougouffa S."/>
            <person name="Bajic V.B."/>
            <person name="Ryu T."/>
            <person name="Ravasi T."/>
            <person name="Bayer T."/>
            <person name="Micklem G."/>
            <person name="Kim H."/>
            <person name="Bhak J."/>
            <person name="Lajeunesse T.C."/>
            <person name="Voolstra C.R."/>
        </authorList>
    </citation>
    <scope>NUCLEOTIDE SEQUENCE [LARGE SCALE GENOMIC DNA]</scope>
    <source>
        <strain evidence="10 11">CCMP2467</strain>
    </source>
</reference>
<dbReference type="InterPro" id="IPR011004">
    <property type="entry name" value="Trimer_LpxA-like_sf"/>
</dbReference>
<evidence type="ECO:0000256" key="5">
    <source>
        <dbReference type="SAM" id="MobiDB-lite"/>
    </source>
</evidence>
<evidence type="ECO:0000313" key="10">
    <source>
        <dbReference type="EMBL" id="OLP85280.1"/>
    </source>
</evidence>
<sequence length="3035" mass="335685">MAWGQEDPWEHGSDPWQQTPQQALQDTAWNAEHADASNGYQSQSGQTWGTSDGWGYDNAQQAPQDEGNDGKSWGNWGKQQKEPEDAWSSWTGGSTNAWQTNQQPAETAEDANKRRHETYRKEYYECQNWYKDSGILPDTHNSSCKFLDESGDRGVDFELYNSVEVQVSGDGSESLPKHLDTFEDLFSRFDTVPKQLEENLKLLKFQYPTPVQKYAVIAGLAGRDVMCCAQTGSGKTAAYLIPMLASMMKNHRATGGLKEPFEGPCKPDTLILAPTRELALQIYDDALRFCHGTDYRVVRVYGQEARGNQIRDISKGADICVATPGRFADYVEAEIISVKETYCLVLDEADRMLEFGFEQTIRELVEKRGMPGTNERQTMMFSATFPDAIQNIANDYLQRHLFVRVGKIGSPAATVTQVLLQVDKKDKLNKLVALIDEWMQNSRTTGEERMLVFTNSKNQTKALDEFLWDKEVAKTGALHGDLDQPKRESNLALFREGKIDVMLATDVAARGLDISKVSHVVNYDLPKEPAVYVHRIGRTGRIGHRGTALSFVTTDDGWFTDTDEMLRELPTFMEGAPNTTVPDWLLEKCKTLTAGSWGSKGDDTKDAREAWSGWTPSATEEGWAQSQEDTWKDNSWEAADGATQNPEEAPQHEQQEAAGQNAQAAQDFQNDEALLQRNRAPRKVVTLRAQLQSPRSSESELQVGGAQLPQRTNDKSLDVLASAPQTLHISCTSMAGTVLTDLALDASKGLRELREELAGRLGLPKPQLALLLPGGRLLKARDHRSLMEIFTCLDSQSDADFTAVYCSSWLLPDDAGCTLFDEAATCALVMSLHAPLLRTLEAPGEASPTEDAVVQHWAGKLEGCTPILQQLPTDQLGPSEQHREATTVSLTSSTKGLISPVQVLSEAMAQLVGGLAALLGRYSMASETVIGLWRSDLGKTGCQPLRVSLLRQPYDTTPVWPAGPVTEEENSVITPLSSFASARCLFERIGTEAALVKDPNLLLQADGLLKLDMLTNSEAPNGSLRLCRSMDAFVVLGTEAMPATSGAKAALMLVCTRWPPAPNSNSKLELRCPRGLFSPDTVGRMMRHLTALLDAMVRSPTIAICQLPLHEPTSPDEAEVSSWADAYSSSCYCPHSANPFSADRSMTSMLAATAAASPHALAMVDDGTGATYTYEEVLRMSSSIAHGLARTGVPVDSLVPLMASRSVEMILGILGIIRTGSGYVPLDLHWPDDRLQDVLRQCRSKVVLASSDCHKKLSHIALEVEVSHVLDISMNAASGGYLEDRGSGSSLVYAFFTSGTTGKPKGVMVENKGLVHRIHWFQQKWPLRQGEGVVSKVAYTFGLSEWEIFWPLVAGATLVIAPPGGEKDADYLLRRACNAFTPPCPKEDARLLPGRGPSPDLIHCVAAHVFVPSMLQMVLEKYDELEEEDLQRKAEEHHSEGTWWHHSKAREVITCGEALSPALAQKMFSRFHCTLTNLYGPTEGEMSYWDVPQGRALLRVSAGRPMEGCKVVLTDLRDQKPAGSLEPAEIAFGGPFIARGYLGRPDLDAQAFVPDFTATPHKSSFSGLNITEEISNAPLLGKSVSNGSNGSDPTQKQNDRLYMTGDLGRWRAGGVVDLLGRKDFQVKLRGFRIELGEIEAACRAAGARASVCLLKKSSNGTQALVAYYEPGPDQDVPEAAVRKSCQKSLPPYMQPQSIVQMEQLPRNTNGKIDRKMLPEPPAIVVNQTEEAMPETPVQKATAVAIAAVLGLPVEMVQLDSDFQEMGGNSLLMGRASSAIKKAFGLSTFKGTTVYQLGTVRRIAAAVENLLAQETDTGQLQSEPSGALALQPQRSPYSSTSASSVCIQAVCVFCMNFLFQSQAWSPIWWAAWFIYEYYGRTMLFLYLPFAALLDLVMMFTAVVLLKWLIVGRVKPGTMSLWSAEYYRWWFVNTLLSHTLKLAMPLVADTSIASSVLRALGAKVGEGARIGVFSVHDPDLLEIGAHATIGKKAKLATSSVLHGSVHLGPIRIGDRAAVGPTAVLAQDTVVPAGKAVLPLSTMPGWHGSVGSVAFRDAQPPRTSEDFDRKQNLLRLLFGMPVVLLAEVIPYYLTYFVLVWTYDGLYAENKYTAFAIWSVLLSWIYAHPMWFFRLAVVILQKRLLIGDFRKQQQEINHWTEWKHWVHARAVESHDFEEACEMFTNTEMLSYIYRALGTKVGKRVQIDQLSFVENDCVTIDDYVVFGSEVMLYTDTQAPWVPEEYNKKLQKSRGLLRRYADIHICQAANVLDHCSLLPGVKVAERAVLGTCTLASAGSYYPPLAIHSGSQRGRSMHLRDSFSSPAMRALEDKTMQDLDSPVTWWRFNLVILLVILIANPLPEAAWVATYFGVTSIWDVDSGSVLTLLIVTPFVYNFIEFILLLANIALKWIIIGKYVAGEYKFFGSYHMRWMIMMICGSGISALQDCLHGTIFEVWLARACGAKVGKECYLAGLMVEYDLLTIGDHVSIGSGCDTTGHTVENMVIKLAPTRIGDGAALLPGSFAMPGSVVEDEAVLMEHTQVLKGETVPAREVWAGIPASGCQPTAGQYRREGRFSVILFCKLGKEGLKLKFRNEASDAFSHAKRAFAIILSQYIPLVTFFALPTSMSDPSALQVTTQEASDGTVVRLRSFPIVYRWQLPAQRESGQVDGVHYTQSMGRMVLTYPLRDSHMDLDEDDIKVEMSCWQLLVSRKDGKGKLSDLCKEVYDDILRDLSWWKVDKAESNPQDKALIIYLAKARHRSWASPWYPGALNPHKKSIFGWTERQAPKGVLKGLKIDVESFKNIEPGEPEDWNHEISTAMTPEQICTGITVSESESLVQLVIHLDEEALESATARVPLEEVFAADISAEMLSVYLRGDSFSICAGRFSGKVVPEKSNWQISSVRRKNLPEGCTVKSPAFYNPALRIILSKAKESFGNWDEVFQEFQCCSFGLPRDRIEWDERVRRCSVLSPGCPNNRVGKAQRARDLLKKVETSQDLLLNRVILLFHLEDKLLQLCDTHKLHLHDLFSMRERMFLVTFST</sequence>
<evidence type="ECO:0000259" key="9">
    <source>
        <dbReference type="PROSITE" id="PS51194"/>
    </source>
</evidence>
<dbReference type="Gene3D" id="3.30.559.30">
    <property type="entry name" value="Nonribosomal peptide synthetase, condensation domain"/>
    <property type="match status" value="1"/>
</dbReference>
<feature type="transmembrane region" description="Helical" evidence="6">
    <location>
        <begin position="2111"/>
        <end position="2136"/>
    </location>
</feature>
<dbReference type="InterPro" id="IPR009081">
    <property type="entry name" value="PP-bd_ACP"/>
</dbReference>
<dbReference type="PANTHER" id="PTHR45527">
    <property type="entry name" value="NONRIBOSOMAL PEPTIDE SYNTHETASE"/>
    <property type="match status" value="1"/>
</dbReference>
<dbReference type="GO" id="GO:0044550">
    <property type="term" value="P:secondary metabolite biosynthetic process"/>
    <property type="evidence" value="ECO:0007669"/>
    <property type="project" value="TreeGrafter"/>
</dbReference>
<name>A0A1Q9CQU2_SYMMI</name>
<evidence type="ECO:0000259" key="8">
    <source>
        <dbReference type="PROSITE" id="PS51192"/>
    </source>
</evidence>
<feature type="transmembrane region" description="Helical" evidence="6">
    <location>
        <begin position="2419"/>
        <end position="2439"/>
    </location>
</feature>
<feature type="domain" description="Helicase C-terminal" evidence="9">
    <location>
        <begin position="414"/>
        <end position="589"/>
    </location>
</feature>
<dbReference type="InterPro" id="IPR045851">
    <property type="entry name" value="AMP-bd_C_sf"/>
</dbReference>
<dbReference type="SMART" id="SM00487">
    <property type="entry name" value="DEXDc"/>
    <property type="match status" value="1"/>
</dbReference>
<keyword evidence="4" id="KW-0067">ATP-binding</keyword>
<evidence type="ECO:0000256" key="3">
    <source>
        <dbReference type="ARBA" id="ARBA00022806"/>
    </source>
</evidence>
<dbReference type="InterPro" id="IPR027417">
    <property type="entry name" value="P-loop_NTPase"/>
</dbReference>
<dbReference type="Gene3D" id="2.160.10.10">
    <property type="entry name" value="Hexapeptide repeat proteins"/>
    <property type="match status" value="3"/>
</dbReference>
<gene>
    <name evidence="10" type="primary">DED1</name>
    <name evidence="10" type="ORF">AK812_SmicGene33751</name>
</gene>
<evidence type="ECO:0000256" key="4">
    <source>
        <dbReference type="ARBA" id="ARBA00022840"/>
    </source>
</evidence>
<dbReference type="GO" id="GO:0016787">
    <property type="term" value="F:hydrolase activity"/>
    <property type="evidence" value="ECO:0007669"/>
    <property type="project" value="UniProtKB-KW"/>
</dbReference>
<dbReference type="GO" id="GO:0031177">
    <property type="term" value="F:phosphopantetheine binding"/>
    <property type="evidence" value="ECO:0007669"/>
    <property type="project" value="TreeGrafter"/>
</dbReference>
<feature type="transmembrane region" description="Helical" evidence="6">
    <location>
        <begin position="2387"/>
        <end position="2407"/>
    </location>
</feature>
<dbReference type="GO" id="GO:0003676">
    <property type="term" value="F:nucleic acid binding"/>
    <property type="evidence" value="ECO:0007669"/>
    <property type="project" value="InterPro"/>
</dbReference>
<dbReference type="EMBL" id="LSRX01000985">
    <property type="protein sequence ID" value="OLP85280.1"/>
    <property type="molecule type" value="Genomic_DNA"/>
</dbReference>
<feature type="region of interest" description="Disordered" evidence="5">
    <location>
        <begin position="1"/>
        <end position="113"/>
    </location>
</feature>
<dbReference type="Gene3D" id="1.10.1200.10">
    <property type="entry name" value="ACP-like"/>
    <property type="match status" value="1"/>
</dbReference>
<proteinExistence type="predicted"/>
<feature type="compositionally biased region" description="Polar residues" evidence="5">
    <location>
        <begin position="88"/>
        <end position="105"/>
    </location>
</feature>
<dbReference type="PROSITE" id="PS50075">
    <property type="entry name" value="CARRIER"/>
    <property type="match status" value="1"/>
</dbReference>
<dbReference type="OrthoDB" id="189763at2759"/>
<feature type="region of interest" description="Disordered" evidence="5">
    <location>
        <begin position="688"/>
        <end position="710"/>
    </location>
</feature>
<keyword evidence="6" id="KW-1133">Transmembrane helix</keyword>
<feature type="compositionally biased region" description="Polar residues" evidence="5">
    <location>
        <begin position="1583"/>
        <end position="1596"/>
    </location>
</feature>
<comment type="caution">
    <text evidence="10">The sequence shown here is derived from an EMBL/GenBank/DDBJ whole genome shotgun (WGS) entry which is preliminary data.</text>
</comment>
<dbReference type="Pfam" id="PF00271">
    <property type="entry name" value="Helicase_C"/>
    <property type="match status" value="1"/>
</dbReference>
<organism evidence="10 11">
    <name type="scientific">Symbiodinium microadriaticum</name>
    <name type="common">Dinoflagellate</name>
    <name type="synonym">Zooxanthella microadriatica</name>
    <dbReference type="NCBI Taxonomy" id="2951"/>
    <lineage>
        <taxon>Eukaryota</taxon>
        <taxon>Sar</taxon>
        <taxon>Alveolata</taxon>
        <taxon>Dinophyceae</taxon>
        <taxon>Suessiales</taxon>
        <taxon>Symbiodiniaceae</taxon>
        <taxon>Symbiodinium</taxon>
    </lineage>
</organism>
<keyword evidence="3 10" id="KW-0347">Helicase</keyword>
<dbReference type="Pfam" id="PF00501">
    <property type="entry name" value="AMP-binding"/>
    <property type="match status" value="2"/>
</dbReference>
<evidence type="ECO:0000256" key="6">
    <source>
        <dbReference type="SAM" id="Phobius"/>
    </source>
</evidence>
<dbReference type="InterPro" id="IPR000629">
    <property type="entry name" value="RNA-helicase_DEAD-box_CS"/>
</dbReference>
<protein>
    <submittedName>
        <fullName evidence="10">ATP-dependent RNA helicase DED1</fullName>
    </submittedName>
</protein>
<keyword evidence="6" id="KW-0812">Transmembrane</keyword>
<keyword evidence="2" id="KW-0378">Hydrolase</keyword>
<feature type="transmembrane region" description="Helical" evidence="6">
    <location>
        <begin position="2073"/>
        <end position="2099"/>
    </location>
</feature>
<dbReference type="PROSITE" id="PS00039">
    <property type="entry name" value="DEAD_ATP_HELICASE"/>
    <property type="match status" value="1"/>
</dbReference>
<evidence type="ECO:0000313" key="11">
    <source>
        <dbReference type="Proteomes" id="UP000186817"/>
    </source>
</evidence>
<feature type="domain" description="Carrier" evidence="7">
    <location>
        <begin position="1732"/>
        <end position="1810"/>
    </location>
</feature>
<feature type="compositionally biased region" description="Polar residues" evidence="5">
    <location>
        <begin position="38"/>
        <end position="50"/>
    </location>
</feature>
<feature type="domain" description="Helicase ATP-binding" evidence="8">
    <location>
        <begin position="216"/>
        <end position="403"/>
    </location>
</feature>
<dbReference type="InterPro" id="IPR036736">
    <property type="entry name" value="ACP-like_sf"/>
</dbReference>
<dbReference type="GO" id="GO:0005737">
    <property type="term" value="C:cytoplasm"/>
    <property type="evidence" value="ECO:0007669"/>
    <property type="project" value="TreeGrafter"/>
</dbReference>
<dbReference type="Proteomes" id="UP000186817">
    <property type="component" value="Unassembled WGS sequence"/>
</dbReference>
<feature type="compositionally biased region" description="Low complexity" evidence="5">
    <location>
        <begin position="656"/>
        <end position="665"/>
    </location>
</feature>
<dbReference type="Pfam" id="PF00550">
    <property type="entry name" value="PP-binding"/>
    <property type="match status" value="1"/>
</dbReference>
<dbReference type="PROSITE" id="PS51192">
    <property type="entry name" value="HELICASE_ATP_BIND_1"/>
    <property type="match status" value="1"/>
</dbReference>
<keyword evidence="11" id="KW-1185">Reference proteome</keyword>
<dbReference type="InterPro" id="IPR014001">
    <property type="entry name" value="Helicase_ATP-bd"/>
</dbReference>
<dbReference type="InterPro" id="IPR011545">
    <property type="entry name" value="DEAD/DEAH_box_helicase_dom"/>
</dbReference>
<dbReference type="SUPFAM" id="SSF52540">
    <property type="entry name" value="P-loop containing nucleoside triphosphate hydrolases"/>
    <property type="match status" value="1"/>
</dbReference>
<dbReference type="InterPro" id="IPR042099">
    <property type="entry name" value="ANL_N_sf"/>
</dbReference>
<dbReference type="PROSITE" id="PS51194">
    <property type="entry name" value="HELICASE_CTER"/>
    <property type="match status" value="1"/>
</dbReference>
<dbReference type="GO" id="GO:0005524">
    <property type="term" value="F:ATP binding"/>
    <property type="evidence" value="ECO:0007669"/>
    <property type="project" value="UniProtKB-KW"/>
</dbReference>
<evidence type="ECO:0000256" key="2">
    <source>
        <dbReference type="ARBA" id="ARBA00022801"/>
    </source>
</evidence>
<feature type="region of interest" description="Disordered" evidence="5">
    <location>
        <begin position="639"/>
        <end position="665"/>
    </location>
</feature>
<dbReference type="InterPro" id="IPR001650">
    <property type="entry name" value="Helicase_C-like"/>
</dbReference>
<feature type="compositionally biased region" description="Polar residues" evidence="5">
    <location>
        <begin position="689"/>
        <end position="700"/>
    </location>
</feature>
<dbReference type="PANTHER" id="PTHR45527:SF1">
    <property type="entry name" value="FATTY ACID SYNTHASE"/>
    <property type="match status" value="1"/>
</dbReference>
<accession>A0A1Q9CQU2</accession>
<dbReference type="SUPFAM" id="SSF47336">
    <property type="entry name" value="ACP-like"/>
    <property type="match status" value="1"/>
</dbReference>
<evidence type="ECO:0000259" key="7">
    <source>
        <dbReference type="PROSITE" id="PS50075"/>
    </source>
</evidence>
<keyword evidence="6" id="KW-0472">Membrane</keyword>
<dbReference type="InterPro" id="IPR000873">
    <property type="entry name" value="AMP-dep_synth/lig_dom"/>
</dbReference>
<feature type="transmembrane region" description="Helical" evidence="6">
    <location>
        <begin position="2343"/>
        <end position="2367"/>
    </location>
</feature>
<keyword evidence="1" id="KW-0547">Nucleotide-binding</keyword>
<dbReference type="SUPFAM" id="SSF56801">
    <property type="entry name" value="Acetyl-CoA synthetase-like"/>
    <property type="match status" value="1"/>
</dbReference>
<feature type="region of interest" description="Disordered" evidence="5">
    <location>
        <begin position="1579"/>
        <end position="1599"/>
    </location>
</feature>
<dbReference type="CDD" id="cd18787">
    <property type="entry name" value="SF2_C_DEAD"/>
    <property type="match status" value="1"/>
</dbReference>
<evidence type="ECO:0000256" key="1">
    <source>
        <dbReference type="ARBA" id="ARBA00022741"/>
    </source>
</evidence>